<gene>
    <name evidence="1" type="ORF">SANBI_001355</name>
</gene>
<reference evidence="2" key="1">
    <citation type="submission" date="2023-11" db="EMBL/GenBank/DDBJ databases">
        <authorList>
            <person name="Helweg L.P."/>
            <person name="Kiel A."/>
            <person name="Hitz F."/>
            <person name="Ruckert-Reed C."/>
            <person name="Busche T."/>
            <person name="Kaltschmidt B."/>
            <person name="Kaltschmidt C."/>
        </authorList>
    </citation>
    <scope>NUCLEOTIDE SEQUENCE [LARGE SCALE GENOMIC DNA]</scope>
    <source>
        <strain evidence="2">4.1</strain>
    </source>
</reference>
<dbReference type="EMBL" id="CP138359">
    <property type="protein sequence ID" value="WPF83664.1"/>
    <property type="molecule type" value="Genomic_DNA"/>
</dbReference>
<dbReference type="KEGG" id="sbil:SANBI_001355"/>
<sequence length="91" mass="9975">MSITWSSAAGKHGIARDEVIFAMSRAHLVVDPFGPRRAGRLRPPALYIGPSRSGTLEILAMHEPPRHIFVFHVMRLRHSTAAAVGYEGEGT</sequence>
<evidence type="ECO:0000313" key="1">
    <source>
        <dbReference type="EMBL" id="WPF83664.1"/>
    </source>
</evidence>
<accession>A0AAF0Z7J8</accession>
<evidence type="ECO:0000313" key="2">
    <source>
        <dbReference type="Proteomes" id="UP001304340"/>
    </source>
</evidence>
<dbReference type="AlphaFoldDB" id="A0AAF0Z7J8"/>
<dbReference type="Proteomes" id="UP001304340">
    <property type="component" value="Chromosome"/>
</dbReference>
<protein>
    <submittedName>
        <fullName evidence="1">Uncharacterized protein</fullName>
    </submittedName>
</protein>
<organism evidence="1 2">
    <name type="scientific">Sanguibacter biliveldensis</name>
    <dbReference type="NCBI Taxonomy" id="3030830"/>
    <lineage>
        <taxon>Bacteria</taxon>
        <taxon>Bacillati</taxon>
        <taxon>Actinomycetota</taxon>
        <taxon>Actinomycetes</taxon>
        <taxon>Micrococcales</taxon>
        <taxon>Sanguibacteraceae</taxon>
        <taxon>Sanguibacter</taxon>
    </lineage>
</organism>
<dbReference type="RefSeq" id="WP_319160172.1">
    <property type="nucleotide sequence ID" value="NZ_CP138359.1"/>
</dbReference>
<proteinExistence type="predicted"/>
<name>A0AAF0Z7J8_9MICO</name>
<keyword evidence="2" id="KW-1185">Reference proteome</keyword>